<evidence type="ECO:0008006" key="4">
    <source>
        <dbReference type="Google" id="ProtNLM"/>
    </source>
</evidence>
<organism evidence="1">
    <name type="scientific">uncultured Caudovirales phage</name>
    <dbReference type="NCBI Taxonomy" id="2100421"/>
    <lineage>
        <taxon>Viruses</taxon>
        <taxon>Duplodnaviria</taxon>
        <taxon>Heunggongvirae</taxon>
        <taxon>Uroviricota</taxon>
        <taxon>Caudoviricetes</taxon>
        <taxon>Peduoviridae</taxon>
        <taxon>Maltschvirus</taxon>
        <taxon>Maltschvirus maltsch</taxon>
    </lineage>
</organism>
<reference evidence="1" key="1">
    <citation type="submission" date="2020-04" db="EMBL/GenBank/DDBJ databases">
        <authorList>
            <person name="Chiriac C."/>
            <person name="Salcher M."/>
            <person name="Ghai R."/>
            <person name="Kavagutti S V."/>
        </authorList>
    </citation>
    <scope>NUCLEOTIDE SEQUENCE</scope>
</reference>
<name>A0A6J5MBY7_9CAUD</name>
<gene>
    <name evidence="2" type="ORF">UFOVP1089_71</name>
    <name evidence="3" type="ORF">UFOVP1443_14</name>
    <name evidence="1" type="ORF">UFOVP459_14</name>
</gene>
<evidence type="ECO:0000313" key="3">
    <source>
        <dbReference type="EMBL" id="CAB4212412.1"/>
    </source>
</evidence>
<protein>
    <recommendedName>
        <fullName evidence="4">LysM domain-containing protein</fullName>
    </recommendedName>
</protein>
<dbReference type="EMBL" id="LR796424">
    <property type="protein sequence ID" value="CAB4144118.1"/>
    <property type="molecule type" value="Genomic_DNA"/>
</dbReference>
<evidence type="ECO:0000313" key="1">
    <source>
        <dbReference type="EMBL" id="CAB4144118.1"/>
    </source>
</evidence>
<accession>A0A6J5MBY7</accession>
<dbReference type="EMBL" id="LR797389">
    <property type="protein sequence ID" value="CAB4212412.1"/>
    <property type="molecule type" value="Genomic_DNA"/>
</dbReference>
<sequence length="321" mass="34140">MVFLTLGPITFANDEIPSSINFGGDQSLSDKKLVGGRRDINAMGRIDDDISWSGMFRGATASFRARFLDGMRANGEEQTLTWSLFNYKVVIKSFKPNFHATYEIPYTITVAVVQDLNKPFPVLLPVAYNDAINNAMIEARDLAATIKDGSISAAIALLSITINGIASISNATSAVIGTITGPLNSALSTVGGYINKIDTGFFSSANSSLFSATSTTAIQPNENAELLATDFLSLSNAYLLLAVLKTIQKNLLLITNGTNGQSITVNGANLFQLASHYYGDATLWTTIAKANGLVDPSVQSGNVVTLIIPTQTTNTNGVYTS</sequence>
<proteinExistence type="predicted"/>
<evidence type="ECO:0000313" key="2">
    <source>
        <dbReference type="EMBL" id="CAB4183447.1"/>
    </source>
</evidence>
<dbReference type="EMBL" id="LR797029">
    <property type="protein sequence ID" value="CAB4183447.1"/>
    <property type="molecule type" value="Genomic_DNA"/>
</dbReference>